<keyword evidence="1" id="KW-1133">Transmembrane helix</keyword>
<evidence type="ECO:0000313" key="4">
    <source>
        <dbReference type="Proteomes" id="UP000199300"/>
    </source>
</evidence>
<reference evidence="3 4" key="1">
    <citation type="submission" date="2016-10" db="EMBL/GenBank/DDBJ databases">
        <authorList>
            <person name="de Groot N.N."/>
        </authorList>
    </citation>
    <scope>NUCLEOTIDE SEQUENCE [LARGE SCALE GENOMIC DNA]</scope>
    <source>
        <strain evidence="3 4">CGMCC 1.10434</strain>
    </source>
</reference>
<gene>
    <name evidence="3" type="ORF">SAMN04488134_11087</name>
</gene>
<dbReference type="Pfam" id="PF07853">
    <property type="entry name" value="DUF1648"/>
    <property type="match status" value="1"/>
</dbReference>
<keyword evidence="1" id="KW-0472">Membrane</keyword>
<organism evidence="3 4">
    <name type="scientific">Amphibacillus marinus</name>
    <dbReference type="NCBI Taxonomy" id="872970"/>
    <lineage>
        <taxon>Bacteria</taxon>
        <taxon>Bacillati</taxon>
        <taxon>Bacillota</taxon>
        <taxon>Bacilli</taxon>
        <taxon>Bacillales</taxon>
        <taxon>Bacillaceae</taxon>
        <taxon>Amphibacillus</taxon>
    </lineage>
</organism>
<dbReference type="EMBL" id="FODJ01000010">
    <property type="protein sequence ID" value="SEO65689.1"/>
    <property type="molecule type" value="Genomic_DNA"/>
</dbReference>
<dbReference type="Pfam" id="PF13630">
    <property type="entry name" value="SdpI"/>
    <property type="match status" value="1"/>
</dbReference>
<dbReference type="PANTHER" id="PTHR37810">
    <property type="entry name" value="IMMUNITY PROTEIN SDPI"/>
    <property type="match status" value="1"/>
</dbReference>
<dbReference type="PANTHER" id="PTHR37810:SF5">
    <property type="entry name" value="IMMUNITY PROTEIN SDPI"/>
    <property type="match status" value="1"/>
</dbReference>
<dbReference type="InterPro" id="IPR012867">
    <property type="entry name" value="DUF1648"/>
</dbReference>
<dbReference type="OrthoDB" id="9808690at2"/>
<feature type="transmembrane region" description="Helical" evidence="1">
    <location>
        <begin position="109"/>
        <end position="130"/>
    </location>
</feature>
<dbReference type="InterPro" id="IPR026272">
    <property type="entry name" value="SdpI"/>
</dbReference>
<dbReference type="RefSeq" id="WP_091499221.1">
    <property type="nucleotide sequence ID" value="NZ_FODJ01000010.1"/>
</dbReference>
<feature type="transmembrane region" description="Helical" evidence="1">
    <location>
        <begin position="45"/>
        <end position="63"/>
    </location>
</feature>
<evidence type="ECO:0000256" key="1">
    <source>
        <dbReference type="SAM" id="Phobius"/>
    </source>
</evidence>
<evidence type="ECO:0000313" key="3">
    <source>
        <dbReference type="EMBL" id="SEO65689.1"/>
    </source>
</evidence>
<dbReference type="GO" id="GO:0009636">
    <property type="term" value="P:response to toxic substance"/>
    <property type="evidence" value="ECO:0007669"/>
    <property type="project" value="TreeGrafter"/>
</dbReference>
<feature type="domain" description="DUF1648" evidence="2">
    <location>
        <begin position="10"/>
        <end position="50"/>
    </location>
</feature>
<dbReference type="Proteomes" id="UP000199300">
    <property type="component" value="Unassembled WGS sequence"/>
</dbReference>
<accession>A0A1H8RGN4</accession>
<dbReference type="AlphaFoldDB" id="A0A1H8RGN4"/>
<feature type="transmembrane region" description="Helical" evidence="1">
    <location>
        <begin position="185"/>
        <end position="206"/>
    </location>
</feature>
<evidence type="ECO:0000259" key="2">
    <source>
        <dbReference type="Pfam" id="PF07853"/>
    </source>
</evidence>
<dbReference type="InterPro" id="IPR025962">
    <property type="entry name" value="SdpI/YhfL"/>
</dbReference>
<sequence>MKKQLLPLTLFTLIIMMWVVAYPQLPDQVPMQWGIDGTVNWTAPKLIGLLSQVGLYLFMYLTLEFAPRVDPTKSSTQQNLKAYQVIKVATLLLLFIVNLFIVLKGMGLALDIEIIVPIIVGLLFIIIGNYTQSVKQNYFMGIRTPWTLASQTVWRKTHRLGSRLFIMTGMIFILLPLFADQILLPLILTTIFLLALVPTIYSYYLYRTYQGKE</sequence>
<dbReference type="PIRSF" id="PIRSF038959">
    <property type="entry name" value="SdpI"/>
    <property type="match status" value="1"/>
</dbReference>
<feature type="transmembrane region" description="Helical" evidence="1">
    <location>
        <begin position="84"/>
        <end position="103"/>
    </location>
</feature>
<keyword evidence="4" id="KW-1185">Reference proteome</keyword>
<proteinExistence type="predicted"/>
<name>A0A1H8RGN4_9BACI</name>
<protein>
    <submittedName>
        <fullName evidence="3">Uncharacterized membrane protein</fullName>
    </submittedName>
</protein>
<dbReference type="STRING" id="872970.SAMN04488134_11087"/>
<keyword evidence="1" id="KW-0812">Transmembrane</keyword>
<feature type="transmembrane region" description="Helical" evidence="1">
    <location>
        <begin position="160"/>
        <end position="179"/>
    </location>
</feature>